<dbReference type="GO" id="GO:0009425">
    <property type="term" value="C:bacterial-type flagellum basal body"/>
    <property type="evidence" value="ECO:0007669"/>
    <property type="project" value="UniProtKB-SubCell"/>
</dbReference>
<evidence type="ECO:0000256" key="7">
    <source>
        <dbReference type="ARBA" id="ARBA00023143"/>
    </source>
</evidence>
<comment type="caution">
    <text evidence="10">The sequence shown here is derived from an EMBL/GenBank/DDBJ whole genome shotgun (WGS) entry which is preliminary data.</text>
</comment>
<organism evidence="10 11">
    <name type="scientific">Novosphingobium barchaimii LL02</name>
    <dbReference type="NCBI Taxonomy" id="1114963"/>
    <lineage>
        <taxon>Bacteria</taxon>
        <taxon>Pseudomonadati</taxon>
        <taxon>Pseudomonadota</taxon>
        <taxon>Alphaproteobacteria</taxon>
        <taxon>Sphingomonadales</taxon>
        <taxon>Sphingomonadaceae</taxon>
        <taxon>Novosphingobium</taxon>
    </lineage>
</organism>
<evidence type="ECO:0000256" key="3">
    <source>
        <dbReference type="ARBA" id="ARBA00022475"/>
    </source>
</evidence>
<evidence type="ECO:0000256" key="1">
    <source>
        <dbReference type="ARBA" id="ARBA00004117"/>
    </source>
</evidence>
<dbReference type="PATRIC" id="fig|1114963.3.peg.3700"/>
<evidence type="ECO:0000256" key="5">
    <source>
        <dbReference type="ARBA" id="ARBA00022989"/>
    </source>
</evidence>
<keyword evidence="4 9" id="KW-0812">Transmembrane</keyword>
<keyword evidence="6 9" id="KW-0472">Membrane</keyword>
<dbReference type="AlphaFoldDB" id="A0A0J8ABY7"/>
<evidence type="ECO:0000256" key="8">
    <source>
        <dbReference type="ARBA" id="ARBA00037937"/>
    </source>
</evidence>
<dbReference type="EMBL" id="JACU01000008">
    <property type="protein sequence ID" value="KMS52660.1"/>
    <property type="molecule type" value="Genomic_DNA"/>
</dbReference>
<keyword evidence="11" id="KW-1185">Reference proteome</keyword>
<proteinExistence type="inferred from homology"/>
<dbReference type="OrthoDB" id="8456606at2"/>
<feature type="transmembrane region" description="Helical" evidence="9">
    <location>
        <begin position="6"/>
        <end position="27"/>
    </location>
</feature>
<keyword evidence="3" id="KW-1003">Cell membrane</keyword>
<dbReference type="Proteomes" id="UP000052268">
    <property type="component" value="Unassembled WGS sequence"/>
</dbReference>
<dbReference type="InterPro" id="IPR022781">
    <property type="entry name" value="Flagellar_biosynth_FliO"/>
</dbReference>
<keyword evidence="10" id="KW-0969">Cilium</keyword>
<sequence length="158" mass="17124">MDAWQLLRTLGALSVVLGALWGALWAVRRFDLTVDGKGLGKWLEKFGNAGPERRLKVVERLSIDQRRSVVLLRRDDTEFSLMIGPEGVVVLDTARAPAAPALAAPKQEEATFASRVPALPEVGFAQGDIPDPAPSRFGLKAAAALHRFARTTEITPDV</sequence>
<reference evidence="10 11" key="1">
    <citation type="journal article" date="2015" name="G3 (Bethesda)">
        <title>Insights into Ongoing Evolution of the Hexachlorocyclohexane Catabolic Pathway from Comparative Genomics of Ten Sphingomonadaceae Strains.</title>
        <authorList>
            <person name="Pearce S.L."/>
            <person name="Oakeshott J.G."/>
            <person name="Pandey G."/>
        </authorList>
    </citation>
    <scope>NUCLEOTIDE SEQUENCE [LARGE SCALE GENOMIC DNA]</scope>
    <source>
        <strain evidence="10 11">LL02</strain>
    </source>
</reference>
<keyword evidence="7" id="KW-0975">Bacterial flagellum</keyword>
<evidence type="ECO:0000256" key="2">
    <source>
        <dbReference type="ARBA" id="ARBA00004236"/>
    </source>
</evidence>
<evidence type="ECO:0000313" key="10">
    <source>
        <dbReference type="EMBL" id="KMS52660.1"/>
    </source>
</evidence>
<keyword evidence="10" id="KW-0966">Cell projection</keyword>
<keyword evidence="5 9" id="KW-1133">Transmembrane helix</keyword>
<dbReference type="GO" id="GO:0044781">
    <property type="term" value="P:bacterial-type flagellum organization"/>
    <property type="evidence" value="ECO:0007669"/>
    <property type="project" value="InterPro"/>
</dbReference>
<keyword evidence="10" id="KW-0282">Flagellum</keyword>
<accession>A0A0J8ABY7</accession>
<evidence type="ECO:0000313" key="11">
    <source>
        <dbReference type="Proteomes" id="UP000052268"/>
    </source>
</evidence>
<evidence type="ECO:0000256" key="4">
    <source>
        <dbReference type="ARBA" id="ARBA00022692"/>
    </source>
</evidence>
<dbReference type="InterPro" id="IPR052205">
    <property type="entry name" value="FliO/MopB"/>
</dbReference>
<comment type="subcellular location">
    <subcellularLocation>
        <location evidence="1">Bacterial flagellum basal body</location>
    </subcellularLocation>
    <subcellularLocation>
        <location evidence="2">Cell membrane</location>
    </subcellularLocation>
</comment>
<gene>
    <name evidence="10" type="ORF">V474_24230</name>
</gene>
<comment type="similarity">
    <text evidence="8">Belongs to the FliO/MopB family.</text>
</comment>
<dbReference type="GO" id="GO:0005886">
    <property type="term" value="C:plasma membrane"/>
    <property type="evidence" value="ECO:0007669"/>
    <property type="project" value="UniProtKB-SubCell"/>
</dbReference>
<dbReference type="PANTHER" id="PTHR38766">
    <property type="entry name" value="FLAGELLAR PROTEIN FLIO"/>
    <property type="match status" value="1"/>
</dbReference>
<dbReference type="PANTHER" id="PTHR38766:SF1">
    <property type="entry name" value="FLAGELLAR PROTEIN FLIO"/>
    <property type="match status" value="1"/>
</dbReference>
<name>A0A0J8ABY7_9SPHN</name>
<protein>
    <submittedName>
        <fullName evidence="10">Flagellar biogenesis protein</fullName>
    </submittedName>
</protein>
<dbReference type="Pfam" id="PF04347">
    <property type="entry name" value="FliO"/>
    <property type="match status" value="1"/>
</dbReference>
<dbReference type="RefSeq" id="WP_082699853.1">
    <property type="nucleotide sequence ID" value="NZ_KQ130456.1"/>
</dbReference>
<evidence type="ECO:0000256" key="9">
    <source>
        <dbReference type="SAM" id="Phobius"/>
    </source>
</evidence>
<evidence type="ECO:0000256" key="6">
    <source>
        <dbReference type="ARBA" id="ARBA00023136"/>
    </source>
</evidence>